<dbReference type="Pfam" id="PF00106">
    <property type="entry name" value="adh_short"/>
    <property type="match status" value="1"/>
</dbReference>
<dbReference type="PANTHER" id="PTHR44196:SF1">
    <property type="entry name" value="DEHYDROGENASE_REDUCTASE SDR FAMILY MEMBER 7B"/>
    <property type="match status" value="1"/>
</dbReference>
<organism evidence="4 5">
    <name type="scientific">Commensalibacter oyaizuii</name>
    <dbReference type="NCBI Taxonomy" id="3043873"/>
    <lineage>
        <taxon>Bacteria</taxon>
        <taxon>Pseudomonadati</taxon>
        <taxon>Pseudomonadota</taxon>
        <taxon>Alphaproteobacteria</taxon>
        <taxon>Acetobacterales</taxon>
        <taxon>Acetobacteraceae</taxon>
    </lineage>
</organism>
<dbReference type="Proteomes" id="UP001431634">
    <property type="component" value="Unassembled WGS sequence"/>
</dbReference>
<dbReference type="SMART" id="SM00822">
    <property type="entry name" value="PKS_KR"/>
    <property type="match status" value="1"/>
</dbReference>
<evidence type="ECO:0000313" key="5">
    <source>
        <dbReference type="Proteomes" id="UP001431634"/>
    </source>
</evidence>
<proteinExistence type="inferred from homology"/>
<reference evidence="4" key="1">
    <citation type="submission" date="2023-05" db="EMBL/GenBank/DDBJ databases">
        <title>Whole genome sequence of Commensalibacter sp.</title>
        <authorList>
            <person name="Charoenyingcharoen P."/>
            <person name="Yukphan P."/>
        </authorList>
    </citation>
    <scope>NUCLEOTIDE SEQUENCE</scope>
    <source>
        <strain evidence="4">TBRC 16381</strain>
    </source>
</reference>
<dbReference type="SUPFAM" id="SSF51735">
    <property type="entry name" value="NAD(P)-binding Rossmann-fold domains"/>
    <property type="match status" value="1"/>
</dbReference>
<accession>A0ABT6Q2K7</accession>
<gene>
    <name evidence="4" type="ORF">QJV27_08215</name>
</gene>
<keyword evidence="5" id="KW-1185">Reference proteome</keyword>
<dbReference type="EMBL" id="JASBAO010000001">
    <property type="protein sequence ID" value="MDI2091351.1"/>
    <property type="molecule type" value="Genomic_DNA"/>
</dbReference>
<dbReference type="PRINTS" id="PR00081">
    <property type="entry name" value="GDHRDH"/>
</dbReference>
<name>A0ABT6Q2K7_9PROT</name>
<dbReference type="PANTHER" id="PTHR44196">
    <property type="entry name" value="DEHYDROGENASE/REDUCTASE SDR FAMILY MEMBER 7B"/>
    <property type="match status" value="1"/>
</dbReference>
<dbReference type="InterPro" id="IPR002347">
    <property type="entry name" value="SDR_fam"/>
</dbReference>
<dbReference type="PROSITE" id="PS00061">
    <property type="entry name" value="ADH_SHORT"/>
    <property type="match status" value="1"/>
</dbReference>
<dbReference type="InterPro" id="IPR057326">
    <property type="entry name" value="KR_dom"/>
</dbReference>
<dbReference type="RefSeq" id="WP_281448447.1">
    <property type="nucleotide sequence ID" value="NZ_JASBAO010000001.1"/>
</dbReference>
<evidence type="ECO:0000313" key="4">
    <source>
        <dbReference type="EMBL" id="MDI2091351.1"/>
    </source>
</evidence>
<feature type="domain" description="Ketoreductase" evidence="3">
    <location>
        <begin position="11"/>
        <end position="190"/>
    </location>
</feature>
<dbReference type="InterPro" id="IPR020904">
    <property type="entry name" value="Sc_DH/Rdtase_CS"/>
</dbReference>
<comment type="similarity">
    <text evidence="1">Belongs to the short-chain dehydrogenases/reductases (SDR) family.</text>
</comment>
<evidence type="ECO:0000259" key="3">
    <source>
        <dbReference type="SMART" id="SM00822"/>
    </source>
</evidence>
<comment type="caution">
    <text evidence="4">The sequence shown here is derived from an EMBL/GenBank/DDBJ whole genome shotgun (WGS) entry which is preliminary data.</text>
</comment>
<keyword evidence="2" id="KW-0560">Oxidoreductase</keyword>
<evidence type="ECO:0000256" key="2">
    <source>
        <dbReference type="ARBA" id="ARBA00023002"/>
    </source>
</evidence>
<dbReference type="InterPro" id="IPR036291">
    <property type="entry name" value="NAD(P)-bd_dom_sf"/>
</dbReference>
<sequence length="279" mass="31338">MRFNIFTRSKKVAVVTGATGGLGKQLVKHLLAKHYKVVMVARNLMQMEQISLHFGKNVTSCICDISQPNEIHYLLQEIRSRFGQIDALIHCAGNIYPGPLDLQSDDMIQKQIQTNLTGAIIVTKELLPLLKRNSSIIFINSLGGLLPLKGSALYSAGKFGLRGFALALSMELRPKRIYVSSIFPGAIDTKMLRQEIKNGGSNLNFCTPPLSADEVCRTVITALRKKKQEYYLPKWSGIQIKLVMLKPALVQLLMPYMERKGKKGKKIWAKRNRNNLQQD</sequence>
<evidence type="ECO:0000256" key="1">
    <source>
        <dbReference type="ARBA" id="ARBA00006484"/>
    </source>
</evidence>
<dbReference type="Gene3D" id="3.40.50.720">
    <property type="entry name" value="NAD(P)-binding Rossmann-like Domain"/>
    <property type="match status" value="1"/>
</dbReference>
<protein>
    <submittedName>
        <fullName evidence="4">SDR family NAD(P)-dependent oxidoreductase</fullName>
    </submittedName>
</protein>